<dbReference type="PROSITE" id="PS50862">
    <property type="entry name" value="AA_TRNA_LIGASE_II"/>
    <property type="match status" value="1"/>
</dbReference>
<dbReference type="PANTHER" id="PTHR42753:SF2">
    <property type="entry name" value="PROLINE--TRNA LIGASE"/>
    <property type="match status" value="1"/>
</dbReference>
<protein>
    <recommendedName>
        <fullName evidence="4 12">Proline--tRNA ligase</fullName>
        <ecNumber evidence="3 12">6.1.1.15</ecNumber>
    </recommendedName>
</protein>
<dbReference type="SUPFAM" id="SSF52954">
    <property type="entry name" value="Class II aaRS ABD-related"/>
    <property type="match status" value="1"/>
</dbReference>
<dbReference type="CDD" id="cd00861">
    <property type="entry name" value="ProRS_anticodon_short"/>
    <property type="match status" value="1"/>
</dbReference>
<keyword evidence="7" id="KW-0547">Nucleotide-binding</keyword>
<gene>
    <name evidence="14" type="primary">proS</name>
    <name evidence="14" type="ORF">BWX89_01036</name>
</gene>
<dbReference type="SUPFAM" id="SSF55681">
    <property type="entry name" value="Class II aaRS and biotin synthetases"/>
    <property type="match status" value="1"/>
</dbReference>
<dbReference type="InterPro" id="IPR006195">
    <property type="entry name" value="aa-tRNA-synth_II"/>
</dbReference>
<organism evidence="14">
    <name type="scientific">candidate division TA06 bacterium ADurb.Bin131</name>
    <dbReference type="NCBI Taxonomy" id="1852827"/>
    <lineage>
        <taxon>Bacteria</taxon>
        <taxon>Bacteria division TA06</taxon>
    </lineage>
</organism>
<comment type="caution">
    <text evidence="14">The sequence shown here is derived from an EMBL/GenBank/DDBJ whole genome shotgun (WGS) entry which is preliminary data.</text>
</comment>
<dbReference type="GO" id="GO:0005829">
    <property type="term" value="C:cytosol"/>
    <property type="evidence" value="ECO:0007669"/>
    <property type="project" value="TreeGrafter"/>
</dbReference>
<dbReference type="PANTHER" id="PTHR42753">
    <property type="entry name" value="MITOCHONDRIAL RIBOSOME PROTEIN L39/PROLYL-TRNA LIGASE FAMILY MEMBER"/>
    <property type="match status" value="1"/>
</dbReference>
<evidence type="ECO:0000256" key="7">
    <source>
        <dbReference type="ARBA" id="ARBA00022741"/>
    </source>
</evidence>
<dbReference type="GO" id="GO:0005524">
    <property type="term" value="F:ATP binding"/>
    <property type="evidence" value="ECO:0007669"/>
    <property type="project" value="UniProtKB-KW"/>
</dbReference>
<reference evidence="14" key="1">
    <citation type="submission" date="2017-02" db="EMBL/GenBank/DDBJ databases">
        <title>Delving into the versatile metabolic prowess of the omnipresent phylum Bacteroidetes.</title>
        <authorList>
            <person name="Nobu M.K."/>
            <person name="Mei R."/>
            <person name="Narihiro T."/>
            <person name="Kuroda K."/>
            <person name="Liu W.-T."/>
        </authorList>
    </citation>
    <scope>NUCLEOTIDE SEQUENCE</scope>
    <source>
        <strain evidence="14">ADurb.Bin131</strain>
    </source>
</reference>
<evidence type="ECO:0000256" key="9">
    <source>
        <dbReference type="ARBA" id="ARBA00022917"/>
    </source>
</evidence>
<keyword evidence="8" id="KW-0067">ATP-binding</keyword>
<sequence length="382" mass="43547">MKWTSSFIFTSKEPPSDAETISQKLMHQSGMIDKLVSGIYSFLPLGLRVLKKVSNIIREEMDNAGAQEILMPSLQPASLWKESERFGKMGKDMIVFKDRHNREMLLGPTHEEVVSDIVRKYVKSWKNLPLMFYQIQTKYRDEIRPRFGIIRSREFLMKDCYSFDRSDNEAENSYFLMRQAYEKIFKRCGLNTSVHTADSGVIGGKFSEEFIASGDCAELEIGHIFKLGTDYSEKLHVYFMDRDGIEKPAVMGCYGIGVSRVIAAIIEGNYDNHGIIWPISVAPFLCTIVPVNMSNSTTIETANIIYEDLISSGIEVLYDDRDESAGVKFADADLLGIPYRITLGRKLAERKVEITERKTGKSTDIEIDKVKTFLIDNFRKLL</sequence>
<dbReference type="Pfam" id="PF03129">
    <property type="entry name" value="HGTP_anticodon"/>
    <property type="match status" value="1"/>
</dbReference>
<dbReference type="InterPro" id="IPR036621">
    <property type="entry name" value="Anticodon-bd_dom_sf"/>
</dbReference>
<keyword evidence="10" id="KW-0030">Aminoacyl-tRNA synthetase</keyword>
<evidence type="ECO:0000256" key="8">
    <source>
        <dbReference type="ARBA" id="ARBA00022840"/>
    </source>
</evidence>
<dbReference type="InterPro" id="IPR002316">
    <property type="entry name" value="Pro-tRNA-ligase_IIa"/>
</dbReference>
<dbReference type="Proteomes" id="UP000485562">
    <property type="component" value="Unassembled WGS sequence"/>
</dbReference>
<name>A0A1V6C8K6_UNCT6</name>
<dbReference type="InterPro" id="IPR002314">
    <property type="entry name" value="aa-tRNA-synt_IIb"/>
</dbReference>
<evidence type="ECO:0000313" key="14">
    <source>
        <dbReference type="EMBL" id="OQB73238.1"/>
    </source>
</evidence>
<keyword evidence="6 14" id="KW-0436">Ligase</keyword>
<dbReference type="GO" id="GO:0004827">
    <property type="term" value="F:proline-tRNA ligase activity"/>
    <property type="evidence" value="ECO:0007669"/>
    <property type="project" value="UniProtKB-UniRule"/>
</dbReference>
<comment type="subcellular location">
    <subcellularLocation>
        <location evidence="1">Cytoplasm</location>
    </subcellularLocation>
</comment>
<dbReference type="Gene3D" id="3.40.50.800">
    <property type="entry name" value="Anticodon-binding domain"/>
    <property type="match status" value="1"/>
</dbReference>
<dbReference type="InterPro" id="IPR050062">
    <property type="entry name" value="Pro-tRNA_synthetase"/>
</dbReference>
<keyword evidence="5" id="KW-0963">Cytoplasm</keyword>
<dbReference type="GO" id="GO:0006433">
    <property type="term" value="P:prolyl-tRNA aminoacylation"/>
    <property type="evidence" value="ECO:0007669"/>
    <property type="project" value="UniProtKB-UniRule"/>
</dbReference>
<dbReference type="InterPro" id="IPR004500">
    <property type="entry name" value="Pro-tRNA-synth_IIa_bac-type"/>
</dbReference>
<evidence type="ECO:0000259" key="13">
    <source>
        <dbReference type="PROSITE" id="PS50862"/>
    </source>
</evidence>
<dbReference type="EC" id="6.1.1.15" evidence="3 12"/>
<proteinExistence type="predicted"/>
<evidence type="ECO:0000256" key="3">
    <source>
        <dbReference type="ARBA" id="ARBA00012831"/>
    </source>
</evidence>
<feature type="domain" description="Aminoacyl-transfer RNA synthetases class-II family profile" evidence="13">
    <location>
        <begin position="38"/>
        <end position="278"/>
    </location>
</feature>
<dbReference type="Pfam" id="PF00587">
    <property type="entry name" value="tRNA-synt_2b"/>
    <property type="match status" value="1"/>
</dbReference>
<comment type="subunit">
    <text evidence="2">Homodimer.</text>
</comment>
<evidence type="ECO:0000256" key="12">
    <source>
        <dbReference type="NCBIfam" id="TIGR00409"/>
    </source>
</evidence>
<dbReference type="InterPro" id="IPR033730">
    <property type="entry name" value="ProRS_core_prok"/>
</dbReference>
<evidence type="ECO:0000256" key="6">
    <source>
        <dbReference type="ARBA" id="ARBA00022598"/>
    </source>
</evidence>
<evidence type="ECO:0000256" key="2">
    <source>
        <dbReference type="ARBA" id="ARBA00011738"/>
    </source>
</evidence>
<keyword evidence="9" id="KW-0648">Protein biosynthesis</keyword>
<dbReference type="PRINTS" id="PR01046">
    <property type="entry name" value="TRNASYNTHPRO"/>
</dbReference>
<dbReference type="InterPro" id="IPR045864">
    <property type="entry name" value="aa-tRNA-synth_II/BPL/LPL"/>
</dbReference>
<evidence type="ECO:0000256" key="4">
    <source>
        <dbReference type="ARBA" id="ARBA00019110"/>
    </source>
</evidence>
<dbReference type="InterPro" id="IPR044140">
    <property type="entry name" value="ProRS_anticodon_short"/>
</dbReference>
<evidence type="ECO:0000256" key="1">
    <source>
        <dbReference type="ARBA" id="ARBA00004496"/>
    </source>
</evidence>
<dbReference type="NCBIfam" id="TIGR00409">
    <property type="entry name" value="proS_fam_II"/>
    <property type="match status" value="1"/>
</dbReference>
<dbReference type="EMBL" id="MWDQ01000089">
    <property type="protein sequence ID" value="OQB73238.1"/>
    <property type="molecule type" value="Genomic_DNA"/>
</dbReference>
<dbReference type="CDD" id="cd00779">
    <property type="entry name" value="ProRS_core_prok"/>
    <property type="match status" value="1"/>
</dbReference>
<evidence type="ECO:0000256" key="10">
    <source>
        <dbReference type="ARBA" id="ARBA00023146"/>
    </source>
</evidence>
<dbReference type="AlphaFoldDB" id="A0A1V6C8K6"/>
<dbReference type="InterPro" id="IPR004154">
    <property type="entry name" value="Anticodon-bd"/>
</dbReference>
<evidence type="ECO:0000256" key="5">
    <source>
        <dbReference type="ARBA" id="ARBA00022490"/>
    </source>
</evidence>
<accession>A0A1V6C8K6</accession>
<evidence type="ECO:0000256" key="11">
    <source>
        <dbReference type="ARBA" id="ARBA00047671"/>
    </source>
</evidence>
<comment type="catalytic activity">
    <reaction evidence="11">
        <text>tRNA(Pro) + L-proline + ATP = L-prolyl-tRNA(Pro) + AMP + diphosphate</text>
        <dbReference type="Rhea" id="RHEA:14305"/>
        <dbReference type="Rhea" id="RHEA-COMP:9700"/>
        <dbReference type="Rhea" id="RHEA-COMP:9702"/>
        <dbReference type="ChEBI" id="CHEBI:30616"/>
        <dbReference type="ChEBI" id="CHEBI:33019"/>
        <dbReference type="ChEBI" id="CHEBI:60039"/>
        <dbReference type="ChEBI" id="CHEBI:78442"/>
        <dbReference type="ChEBI" id="CHEBI:78532"/>
        <dbReference type="ChEBI" id="CHEBI:456215"/>
        <dbReference type="EC" id="6.1.1.15"/>
    </reaction>
</comment>
<dbReference type="Gene3D" id="3.30.930.10">
    <property type="entry name" value="Bira Bifunctional Protein, Domain 2"/>
    <property type="match status" value="1"/>
</dbReference>